<dbReference type="NCBIfam" id="TIGR02220">
    <property type="entry name" value="phg_TIGR02220"/>
    <property type="match status" value="1"/>
</dbReference>
<evidence type="ECO:0000256" key="1">
    <source>
        <dbReference type="SAM" id="MobiDB-lite"/>
    </source>
</evidence>
<organism evidence="3 4">
    <name type="scientific">Eubacterium multiforme</name>
    <dbReference type="NCBI Taxonomy" id="83339"/>
    <lineage>
        <taxon>Bacteria</taxon>
        <taxon>Bacillati</taxon>
        <taxon>Bacillota</taxon>
        <taxon>Clostridia</taxon>
        <taxon>Eubacteriales</taxon>
        <taxon>Eubacteriaceae</taxon>
        <taxon>Eubacterium</taxon>
    </lineage>
</organism>
<protein>
    <submittedName>
        <fullName evidence="3">Phage protein (TIGR02220 family)</fullName>
    </submittedName>
</protein>
<dbReference type="InterPro" id="IPR011741">
    <property type="entry name" value="Phg_2220_C"/>
</dbReference>
<dbReference type="Pfam" id="PF09524">
    <property type="entry name" value="Phg_2220_C"/>
    <property type="match status" value="1"/>
</dbReference>
<feature type="compositionally biased region" description="Polar residues" evidence="1">
    <location>
        <begin position="239"/>
        <end position="264"/>
    </location>
</feature>
<name>A0ABT9US59_9FIRM</name>
<dbReference type="Proteomes" id="UP001228504">
    <property type="component" value="Unassembled WGS sequence"/>
</dbReference>
<accession>A0ABT9US59</accession>
<evidence type="ECO:0000313" key="4">
    <source>
        <dbReference type="Proteomes" id="UP001228504"/>
    </source>
</evidence>
<keyword evidence="4" id="KW-1185">Reference proteome</keyword>
<dbReference type="EMBL" id="JAUSUF010000002">
    <property type="protein sequence ID" value="MDQ0149149.1"/>
    <property type="molecule type" value="Genomic_DNA"/>
</dbReference>
<sequence length="285" mass="32864">MKFTFMGFSQAKALELGLDDKDLAILRYFIDFKDSGAMAIKIINDKPYYWLKYESLLSELPILGIKSKIALRRRLKTLVDSGVLDFELVKEGGTFSFYGVGEKYKELIASDTQKEATEKFNPLTEKFNPLNSKVKPPLTEKFNQKINLLKDPSIKDIYSRVIEYLNLKANTKYKFTTKKTQSLIKARLDEGFTEEDFKKVIDKKVNGWINDSVMNKYLRPETLFGTKFEAYLNEKDGVTNDNNGNRNSFTRPNTCTKGNSTGSNFKPAETYELTEEDRKRAEEFE</sequence>
<reference evidence="3 4" key="1">
    <citation type="submission" date="2023-07" db="EMBL/GenBank/DDBJ databases">
        <title>Genomic Encyclopedia of Type Strains, Phase IV (KMG-IV): sequencing the most valuable type-strain genomes for metagenomic binning, comparative biology and taxonomic classification.</title>
        <authorList>
            <person name="Goeker M."/>
        </authorList>
    </citation>
    <scope>NUCLEOTIDE SEQUENCE [LARGE SCALE GENOMIC DNA]</scope>
    <source>
        <strain evidence="3 4">DSM 20694</strain>
    </source>
</reference>
<feature type="region of interest" description="Disordered" evidence="1">
    <location>
        <begin position="236"/>
        <end position="285"/>
    </location>
</feature>
<comment type="caution">
    <text evidence="3">The sequence shown here is derived from an EMBL/GenBank/DDBJ whole genome shotgun (WGS) entry which is preliminary data.</text>
</comment>
<feature type="compositionally biased region" description="Basic and acidic residues" evidence="1">
    <location>
        <begin position="276"/>
        <end position="285"/>
    </location>
</feature>
<proteinExistence type="predicted"/>
<evidence type="ECO:0000313" key="3">
    <source>
        <dbReference type="EMBL" id="MDQ0149149.1"/>
    </source>
</evidence>
<feature type="domain" description="Phage conserved hypothetical protein C-terminal" evidence="2">
    <location>
        <begin position="161"/>
        <end position="233"/>
    </location>
</feature>
<evidence type="ECO:0000259" key="2">
    <source>
        <dbReference type="Pfam" id="PF09524"/>
    </source>
</evidence>
<dbReference type="RefSeq" id="WP_307484218.1">
    <property type="nucleotide sequence ID" value="NZ_JAUSUF010000002.1"/>
</dbReference>
<gene>
    <name evidence="3" type="ORF">J2S18_001079</name>
</gene>